<comment type="caution">
    <text evidence="1">The sequence shown here is derived from an EMBL/GenBank/DDBJ whole genome shotgun (WGS) entry which is preliminary data.</text>
</comment>
<dbReference type="Proteomes" id="UP001145114">
    <property type="component" value="Unassembled WGS sequence"/>
</dbReference>
<dbReference type="EMBL" id="JAMZIH010007197">
    <property type="protein sequence ID" value="KAJ1673247.1"/>
    <property type="molecule type" value="Genomic_DNA"/>
</dbReference>
<protein>
    <submittedName>
        <fullName evidence="1">Protein phosphatase 1 regulatory subunit 7</fullName>
    </submittedName>
</protein>
<accession>A0ACC1HAT4</accession>
<gene>
    <name evidence="1" type="primary">PPP1R7</name>
    <name evidence="1" type="ORF">EV182_005618</name>
</gene>
<feature type="non-terminal residue" evidence="1">
    <location>
        <position position="1"/>
    </location>
</feature>
<evidence type="ECO:0000313" key="1">
    <source>
        <dbReference type="EMBL" id="KAJ1673247.1"/>
    </source>
</evidence>
<sequence length="108" mass="12509">HNGVLKLEGLEHNLKLNTLDVTSNRVSKLENISHLVHLEELWASSNRLDSYEEVEEQCSGLKDLRTVYFEGNPLQTEQRSEYRRRIKQIIPHLTQIDGDMCKPDPNSP</sequence>
<reference evidence="1" key="1">
    <citation type="submission" date="2022-06" db="EMBL/GenBank/DDBJ databases">
        <title>Phylogenomic reconstructions and comparative analyses of Kickxellomycotina fungi.</title>
        <authorList>
            <person name="Reynolds N.K."/>
            <person name="Stajich J.E."/>
            <person name="Barry K."/>
            <person name="Grigoriev I.V."/>
            <person name="Crous P."/>
            <person name="Smith M.E."/>
        </authorList>
    </citation>
    <scope>NUCLEOTIDE SEQUENCE</scope>
    <source>
        <strain evidence="1">RSA 2271</strain>
    </source>
</reference>
<organism evidence="1 2">
    <name type="scientific">Spiromyces aspiralis</name>
    <dbReference type="NCBI Taxonomy" id="68401"/>
    <lineage>
        <taxon>Eukaryota</taxon>
        <taxon>Fungi</taxon>
        <taxon>Fungi incertae sedis</taxon>
        <taxon>Zoopagomycota</taxon>
        <taxon>Kickxellomycotina</taxon>
        <taxon>Kickxellomycetes</taxon>
        <taxon>Kickxellales</taxon>
        <taxon>Kickxellaceae</taxon>
        <taxon>Spiromyces</taxon>
    </lineage>
</organism>
<proteinExistence type="predicted"/>
<keyword evidence="2" id="KW-1185">Reference proteome</keyword>
<evidence type="ECO:0000313" key="2">
    <source>
        <dbReference type="Proteomes" id="UP001145114"/>
    </source>
</evidence>
<name>A0ACC1HAT4_9FUNG</name>